<keyword evidence="4" id="KW-0732">Signal</keyword>
<dbReference type="Proteomes" id="UP000294513">
    <property type="component" value="Unassembled WGS sequence"/>
</dbReference>
<dbReference type="EMBL" id="SMKU01000263">
    <property type="protein sequence ID" value="TDD73304.1"/>
    <property type="molecule type" value="Genomic_DNA"/>
</dbReference>
<gene>
    <name evidence="6" type="ORF">E1298_34345</name>
</gene>
<dbReference type="RefSeq" id="WP_131900795.1">
    <property type="nucleotide sequence ID" value="NZ_SMKU01000263.1"/>
</dbReference>
<organism evidence="6 7">
    <name type="scientific">Actinomadura rubrisoli</name>
    <dbReference type="NCBI Taxonomy" id="2530368"/>
    <lineage>
        <taxon>Bacteria</taxon>
        <taxon>Bacillati</taxon>
        <taxon>Actinomycetota</taxon>
        <taxon>Actinomycetes</taxon>
        <taxon>Streptosporangiales</taxon>
        <taxon>Thermomonosporaceae</taxon>
        <taxon>Actinomadura</taxon>
    </lineage>
</organism>
<comment type="cofactor">
    <cofactor evidence="3">
        <name>Cu cation</name>
        <dbReference type="ChEBI" id="CHEBI:23378"/>
    </cofactor>
    <text evidence="3">Binds 1 copper ion per subunit.</text>
</comment>
<accession>A0A4R5AQH4</accession>
<keyword evidence="3" id="KW-0479">Metal-binding</keyword>
<evidence type="ECO:0000259" key="5">
    <source>
        <dbReference type="Pfam" id="PF00080"/>
    </source>
</evidence>
<feature type="signal peptide" evidence="4">
    <location>
        <begin position="1"/>
        <end position="31"/>
    </location>
</feature>
<comment type="caution">
    <text evidence="6">The sequence shown here is derived from an EMBL/GenBank/DDBJ whole genome shotgun (WGS) entry which is preliminary data.</text>
</comment>
<dbReference type="Gene3D" id="2.60.40.200">
    <property type="entry name" value="Superoxide dismutase, copper/zinc binding domain"/>
    <property type="match status" value="1"/>
</dbReference>
<dbReference type="PANTHER" id="PTHR10003">
    <property type="entry name" value="SUPEROXIDE DISMUTASE CU-ZN -RELATED"/>
    <property type="match status" value="1"/>
</dbReference>
<evidence type="ECO:0000256" key="4">
    <source>
        <dbReference type="SAM" id="SignalP"/>
    </source>
</evidence>
<evidence type="ECO:0000256" key="2">
    <source>
        <dbReference type="ARBA" id="ARBA00024900"/>
    </source>
</evidence>
<dbReference type="InterPro" id="IPR001424">
    <property type="entry name" value="SOD_Cu_Zn_dom"/>
</dbReference>
<proteinExistence type="inferred from homology"/>
<keyword evidence="7" id="KW-1185">Reference proteome</keyword>
<comment type="similarity">
    <text evidence="1 3">Belongs to the Cu-Zn superoxide dismutase family.</text>
</comment>
<comment type="catalytic activity">
    <reaction evidence="3">
        <text>2 superoxide + 2 H(+) = H2O2 + O2</text>
        <dbReference type="Rhea" id="RHEA:20696"/>
        <dbReference type="ChEBI" id="CHEBI:15378"/>
        <dbReference type="ChEBI" id="CHEBI:15379"/>
        <dbReference type="ChEBI" id="CHEBI:16240"/>
        <dbReference type="ChEBI" id="CHEBI:18421"/>
        <dbReference type="EC" id="1.15.1.1"/>
    </reaction>
</comment>
<dbReference type="PROSITE" id="PS00332">
    <property type="entry name" value="SOD_CU_ZN_2"/>
    <property type="match status" value="1"/>
</dbReference>
<reference evidence="6 7" key="1">
    <citation type="submission" date="2019-03" db="EMBL/GenBank/DDBJ databases">
        <title>Draft genome sequences of novel Actinobacteria.</title>
        <authorList>
            <person name="Sahin N."/>
            <person name="Ay H."/>
            <person name="Saygin H."/>
        </authorList>
    </citation>
    <scope>NUCLEOTIDE SEQUENCE [LARGE SCALE GENOMIC DNA]</scope>
    <source>
        <strain evidence="6 7">H3C3</strain>
    </source>
</reference>
<protein>
    <recommendedName>
        <fullName evidence="3">Superoxide dismutase [Cu-Zn]</fullName>
        <ecNumber evidence="3">1.15.1.1</ecNumber>
    </recommendedName>
</protein>
<comment type="cofactor">
    <cofactor evidence="3">
        <name>Zn(2+)</name>
        <dbReference type="ChEBI" id="CHEBI:29105"/>
    </cofactor>
    <text evidence="3">Binds 1 zinc ion per subunit.</text>
</comment>
<dbReference type="InterPro" id="IPR024134">
    <property type="entry name" value="SOD_Cu/Zn_/chaperone"/>
</dbReference>
<feature type="domain" description="Superoxide dismutase copper/zinc binding" evidence="5">
    <location>
        <begin position="52"/>
        <end position="203"/>
    </location>
</feature>
<keyword evidence="3" id="KW-0560">Oxidoreductase</keyword>
<dbReference type="InterPro" id="IPR018152">
    <property type="entry name" value="SOD_Cu/Zn_BS"/>
</dbReference>
<evidence type="ECO:0000256" key="1">
    <source>
        <dbReference type="ARBA" id="ARBA00010457"/>
    </source>
</evidence>
<dbReference type="EC" id="1.15.1.1" evidence="3"/>
<keyword evidence="3" id="KW-0186">Copper</keyword>
<evidence type="ECO:0000256" key="3">
    <source>
        <dbReference type="RuleBase" id="RU000393"/>
    </source>
</evidence>
<dbReference type="OrthoDB" id="9792957at2"/>
<dbReference type="AlphaFoldDB" id="A0A4R5AQH4"/>
<dbReference type="Pfam" id="PF00080">
    <property type="entry name" value="Sod_Cu"/>
    <property type="match status" value="1"/>
</dbReference>
<comment type="function">
    <text evidence="2">Destroys radicals which are normally produced within the cells and which are toxic to biological systems. May play a role in favoring mycobacterial survival in phagocytes.</text>
</comment>
<evidence type="ECO:0000313" key="7">
    <source>
        <dbReference type="Proteomes" id="UP000294513"/>
    </source>
</evidence>
<dbReference type="GO" id="GO:0004784">
    <property type="term" value="F:superoxide dismutase activity"/>
    <property type="evidence" value="ECO:0007669"/>
    <property type="project" value="UniProtKB-EC"/>
</dbReference>
<keyword evidence="3" id="KW-0862">Zinc</keyword>
<dbReference type="InterPro" id="IPR036423">
    <property type="entry name" value="SOD-like_Cu/Zn_dom_sf"/>
</dbReference>
<dbReference type="GO" id="GO:0005507">
    <property type="term" value="F:copper ion binding"/>
    <property type="evidence" value="ECO:0007669"/>
    <property type="project" value="InterPro"/>
</dbReference>
<name>A0A4R5AQH4_9ACTN</name>
<sequence length="207" mass="21106">MKKIWSGVHLTAVATIGGLAATLAVSAGVQAATGGGQQDLTAQLRDVQGNVVGTLSVEEASMGHERVTVRVSKVPAGFHGLHVHTTGKCDPQAVDPSTGKVSPFFTAGGHLSLDAGKGHPGHSGDLPTLLVDEAGRGVGVSVTDRFQTQHLLDADGSAIVLHALPDNHANIPERYTSADGKKGPDAETLKAGDSGGRFACGVIQKAR</sequence>
<feature type="chain" id="PRO_5020505860" description="Superoxide dismutase [Cu-Zn]" evidence="4">
    <location>
        <begin position="32"/>
        <end position="207"/>
    </location>
</feature>
<dbReference type="SUPFAM" id="SSF49329">
    <property type="entry name" value="Cu,Zn superoxide dismutase-like"/>
    <property type="match status" value="1"/>
</dbReference>
<evidence type="ECO:0000313" key="6">
    <source>
        <dbReference type="EMBL" id="TDD73304.1"/>
    </source>
</evidence>